<comment type="caution">
    <text evidence="6">Lacks conserved residue(s) required for the propagation of feature annotation.</text>
</comment>
<comment type="cofactor">
    <cofactor evidence="6">
        <name>FMN</name>
        <dbReference type="ChEBI" id="CHEBI:58210"/>
    </cofactor>
    <text evidence="6">Binds 1 FMN per subunit.</text>
</comment>
<name>A0ABU9J0K2_9GAMM</name>
<evidence type="ECO:0000259" key="7">
    <source>
        <dbReference type="Pfam" id="PF02525"/>
    </source>
</evidence>
<dbReference type="RefSeq" id="WP_341725679.1">
    <property type="nucleotide sequence ID" value="NZ_JBBWWT010000003.1"/>
</dbReference>
<comment type="subunit">
    <text evidence="6">Homodimer.</text>
</comment>
<dbReference type="EC" id="1.6.5.-" evidence="6"/>
<evidence type="ECO:0000256" key="6">
    <source>
        <dbReference type="HAMAP-Rule" id="MF_01216"/>
    </source>
</evidence>
<feature type="binding site" evidence="6">
    <location>
        <begin position="16"/>
        <end position="18"/>
    </location>
    <ligand>
        <name>FMN</name>
        <dbReference type="ChEBI" id="CHEBI:58210"/>
    </ligand>
</feature>
<dbReference type="HAMAP" id="MF_01216">
    <property type="entry name" value="Azoreductase_type1"/>
    <property type="match status" value="1"/>
</dbReference>
<reference evidence="8 9" key="1">
    <citation type="submission" date="2024-04" db="EMBL/GenBank/DDBJ databases">
        <title>Draft genome sequence of Pseudoxanthomonas putridarboris WD12.</title>
        <authorList>
            <person name="Oh J."/>
        </authorList>
    </citation>
    <scope>NUCLEOTIDE SEQUENCE [LARGE SCALE GENOMIC DNA]</scope>
    <source>
        <strain evidence="8 9">WD12</strain>
    </source>
</reference>
<proteinExistence type="inferred from homology"/>
<gene>
    <name evidence="6" type="primary">azoR</name>
    <name evidence="8" type="ORF">AAD027_08980</name>
</gene>
<feature type="domain" description="Flavodoxin-like fold" evidence="7">
    <location>
        <begin position="3"/>
        <end position="194"/>
    </location>
</feature>
<evidence type="ECO:0000256" key="5">
    <source>
        <dbReference type="ARBA" id="ARBA00048542"/>
    </source>
</evidence>
<dbReference type="EMBL" id="JBBWWT010000003">
    <property type="protein sequence ID" value="MEL1264500.1"/>
    <property type="molecule type" value="Genomic_DNA"/>
</dbReference>
<dbReference type="InterPro" id="IPR050104">
    <property type="entry name" value="FMN-dep_NADH:Q_OxRdtase_AzoR1"/>
</dbReference>
<keyword evidence="3 6" id="KW-0560">Oxidoreductase</keyword>
<dbReference type="InterPro" id="IPR029039">
    <property type="entry name" value="Flavoprotein-like_sf"/>
</dbReference>
<keyword evidence="2 6" id="KW-0288">FMN</keyword>
<comment type="catalytic activity">
    <reaction evidence="5">
        <text>N,N-dimethyl-1,4-phenylenediamine + anthranilate + 2 NAD(+) = 2-(4-dimethylaminophenyl)diazenylbenzoate + 2 NADH + 2 H(+)</text>
        <dbReference type="Rhea" id="RHEA:55872"/>
        <dbReference type="ChEBI" id="CHEBI:15378"/>
        <dbReference type="ChEBI" id="CHEBI:15783"/>
        <dbReference type="ChEBI" id="CHEBI:16567"/>
        <dbReference type="ChEBI" id="CHEBI:57540"/>
        <dbReference type="ChEBI" id="CHEBI:57945"/>
        <dbReference type="ChEBI" id="CHEBI:71579"/>
        <dbReference type="EC" id="1.7.1.17"/>
    </reaction>
    <physiologicalReaction direction="right-to-left" evidence="5">
        <dbReference type="Rhea" id="RHEA:55874"/>
    </physiologicalReaction>
</comment>
<keyword evidence="4 6" id="KW-0520">NAD</keyword>
<evidence type="ECO:0000256" key="1">
    <source>
        <dbReference type="ARBA" id="ARBA00022630"/>
    </source>
</evidence>
<sequence>MANLLHISASPSGPTSHSGTAARELVDAYRHLESSKSVETIDVWDLDLPEFDATMISAKFAVLRSQAATDAQRDQWAKAVRLSEQFNRADSYVFSLPMWNYGVPYRLKHYIDVVTLPGQNWSWSRAEGYRPLLKDKRAVLVYSSAGDFSAEAVKVYENYQKPFMRQWLRFIGVEIVDEIAVAPTLTDAEHLAQVKTASGQHARAAAALL</sequence>
<evidence type="ECO:0000256" key="2">
    <source>
        <dbReference type="ARBA" id="ARBA00022643"/>
    </source>
</evidence>
<protein>
    <recommendedName>
        <fullName evidence="6">FMN dependent NADH:quinone oxidoreductase</fullName>
        <ecNumber evidence="6">1.6.5.-</ecNumber>
    </recommendedName>
    <alternativeName>
        <fullName evidence="6">Azo-dye reductase</fullName>
    </alternativeName>
    <alternativeName>
        <fullName evidence="6">FMN-dependent NADH-azo compound oxidoreductase</fullName>
    </alternativeName>
    <alternativeName>
        <fullName evidence="6">FMN-dependent NADH-azoreductase</fullName>
        <ecNumber evidence="6">1.7.1.17</ecNumber>
    </alternativeName>
</protein>
<dbReference type="PANTHER" id="PTHR43741:SF4">
    <property type="entry name" value="FMN-DEPENDENT NADH:QUINONE OXIDOREDUCTASE"/>
    <property type="match status" value="1"/>
</dbReference>
<comment type="function">
    <text evidence="6">Also exhibits azoreductase activity. Catalyzes the reductive cleavage of the azo bond in aromatic azo compounds to the corresponding amines.</text>
</comment>
<evidence type="ECO:0000313" key="9">
    <source>
        <dbReference type="Proteomes" id="UP001459204"/>
    </source>
</evidence>
<comment type="similarity">
    <text evidence="6">Belongs to the azoreductase type 1 family.</text>
</comment>
<keyword evidence="9" id="KW-1185">Reference proteome</keyword>
<evidence type="ECO:0000256" key="3">
    <source>
        <dbReference type="ARBA" id="ARBA00023002"/>
    </source>
</evidence>
<accession>A0ABU9J0K2</accession>
<dbReference type="Gene3D" id="3.40.50.360">
    <property type="match status" value="1"/>
</dbReference>
<comment type="catalytic activity">
    <reaction evidence="6">
        <text>2 a quinone + NADH + H(+) = 2 a 1,4-benzosemiquinone + NAD(+)</text>
        <dbReference type="Rhea" id="RHEA:65952"/>
        <dbReference type="ChEBI" id="CHEBI:15378"/>
        <dbReference type="ChEBI" id="CHEBI:57540"/>
        <dbReference type="ChEBI" id="CHEBI:57945"/>
        <dbReference type="ChEBI" id="CHEBI:132124"/>
        <dbReference type="ChEBI" id="CHEBI:134225"/>
    </reaction>
</comment>
<dbReference type="Proteomes" id="UP001459204">
    <property type="component" value="Unassembled WGS sequence"/>
</dbReference>
<dbReference type="EC" id="1.7.1.17" evidence="6"/>
<dbReference type="InterPro" id="IPR023048">
    <property type="entry name" value="NADH:quinone_OxRdtase_FMN_depd"/>
</dbReference>
<keyword evidence="1 6" id="KW-0285">Flavoprotein</keyword>
<evidence type="ECO:0000256" key="4">
    <source>
        <dbReference type="ARBA" id="ARBA00023027"/>
    </source>
</evidence>
<dbReference type="SUPFAM" id="SSF52218">
    <property type="entry name" value="Flavoproteins"/>
    <property type="match status" value="1"/>
</dbReference>
<feature type="binding site" evidence="6">
    <location>
        <position position="10"/>
    </location>
    <ligand>
        <name>FMN</name>
        <dbReference type="ChEBI" id="CHEBI:58210"/>
    </ligand>
</feature>
<organism evidence="8 9">
    <name type="scientific">Pseudoxanthomonas putridarboris</name>
    <dbReference type="NCBI Taxonomy" id="752605"/>
    <lineage>
        <taxon>Bacteria</taxon>
        <taxon>Pseudomonadati</taxon>
        <taxon>Pseudomonadota</taxon>
        <taxon>Gammaproteobacteria</taxon>
        <taxon>Lysobacterales</taxon>
        <taxon>Lysobacteraceae</taxon>
        <taxon>Pseudoxanthomonas</taxon>
    </lineage>
</organism>
<dbReference type="InterPro" id="IPR003680">
    <property type="entry name" value="Flavodoxin_fold"/>
</dbReference>
<comment type="function">
    <text evidence="6">Quinone reductase that provides resistance to thiol-specific stress caused by electrophilic quinones.</text>
</comment>
<dbReference type="PANTHER" id="PTHR43741">
    <property type="entry name" value="FMN-DEPENDENT NADH-AZOREDUCTASE 1"/>
    <property type="match status" value="1"/>
</dbReference>
<evidence type="ECO:0000313" key="8">
    <source>
        <dbReference type="EMBL" id="MEL1264500.1"/>
    </source>
</evidence>
<dbReference type="Pfam" id="PF02525">
    <property type="entry name" value="Flavodoxin_2"/>
    <property type="match status" value="1"/>
</dbReference>
<comment type="caution">
    <text evidence="8">The sequence shown here is derived from an EMBL/GenBank/DDBJ whole genome shotgun (WGS) entry which is preliminary data.</text>
</comment>